<name>A0A6B0UBA9_IXORI</name>
<evidence type="ECO:0000313" key="1">
    <source>
        <dbReference type="EMBL" id="MXU86427.1"/>
    </source>
</evidence>
<accession>A0A6B0UBA9</accession>
<dbReference type="AlphaFoldDB" id="A0A6B0UBA9"/>
<protein>
    <submittedName>
        <fullName evidence="1">Putative secreted protein</fullName>
    </submittedName>
</protein>
<proteinExistence type="predicted"/>
<reference evidence="1" key="1">
    <citation type="submission" date="2019-12" db="EMBL/GenBank/DDBJ databases">
        <title>An insight into the sialome of adult female Ixodes ricinus ticks feeding for 6 days.</title>
        <authorList>
            <person name="Perner J."/>
            <person name="Ribeiro J.M.C."/>
        </authorList>
    </citation>
    <scope>NUCLEOTIDE SEQUENCE</scope>
    <source>
        <strain evidence="1">Semi-engorged</strain>
        <tissue evidence="1">Salivary glands</tissue>
    </source>
</reference>
<dbReference type="EMBL" id="GIFC01004344">
    <property type="protein sequence ID" value="MXU86427.1"/>
    <property type="molecule type" value="Transcribed_RNA"/>
</dbReference>
<organism evidence="1">
    <name type="scientific">Ixodes ricinus</name>
    <name type="common">Common tick</name>
    <name type="synonym">Acarus ricinus</name>
    <dbReference type="NCBI Taxonomy" id="34613"/>
    <lineage>
        <taxon>Eukaryota</taxon>
        <taxon>Metazoa</taxon>
        <taxon>Ecdysozoa</taxon>
        <taxon>Arthropoda</taxon>
        <taxon>Chelicerata</taxon>
        <taxon>Arachnida</taxon>
        <taxon>Acari</taxon>
        <taxon>Parasitiformes</taxon>
        <taxon>Ixodida</taxon>
        <taxon>Ixodoidea</taxon>
        <taxon>Ixodidae</taxon>
        <taxon>Ixodinae</taxon>
        <taxon>Ixodes</taxon>
    </lineage>
</organism>
<sequence>MGMLSFAASVAVRGVRASHREHCPFARIDLQLRCHCFFLCFREQKVDSLRTPPAYRTQRTFLSRTPRRHRIRTPNSQTRKLLNWPTGAIAV</sequence>